<dbReference type="InterPro" id="IPR001623">
    <property type="entry name" value="DnaJ_domain"/>
</dbReference>
<gene>
    <name evidence="5" type="ORF">OVN521_LOCUS38471</name>
</gene>
<keyword evidence="1" id="KW-0677">Repeat</keyword>
<evidence type="ECO:0000313" key="6">
    <source>
        <dbReference type="Proteomes" id="UP000663866"/>
    </source>
</evidence>
<feature type="region of interest" description="Disordered" evidence="3">
    <location>
        <begin position="150"/>
        <end position="252"/>
    </location>
</feature>
<dbReference type="Proteomes" id="UP000663866">
    <property type="component" value="Unassembled WGS sequence"/>
</dbReference>
<evidence type="ECO:0000256" key="1">
    <source>
        <dbReference type="ARBA" id="ARBA00022737"/>
    </source>
</evidence>
<dbReference type="PROSITE" id="PS50076">
    <property type="entry name" value="DNAJ_2"/>
    <property type="match status" value="1"/>
</dbReference>
<proteinExistence type="predicted"/>
<dbReference type="SUPFAM" id="SSF46565">
    <property type="entry name" value="Chaperone J-domain"/>
    <property type="match status" value="1"/>
</dbReference>
<dbReference type="InterPro" id="IPR036869">
    <property type="entry name" value="J_dom_sf"/>
</dbReference>
<feature type="region of interest" description="Disordered" evidence="3">
    <location>
        <begin position="292"/>
        <end position="345"/>
    </location>
</feature>
<accession>A0A820SYY8</accession>
<dbReference type="AlphaFoldDB" id="A0A820SYY8"/>
<feature type="region of interest" description="Disordered" evidence="3">
    <location>
        <begin position="70"/>
        <end position="106"/>
    </location>
</feature>
<dbReference type="PRINTS" id="PR00625">
    <property type="entry name" value="JDOMAIN"/>
</dbReference>
<feature type="compositionally biased region" description="Low complexity" evidence="3">
    <location>
        <begin position="198"/>
        <end position="212"/>
    </location>
</feature>
<evidence type="ECO:0000256" key="2">
    <source>
        <dbReference type="ARBA" id="ARBA00022803"/>
    </source>
</evidence>
<feature type="compositionally biased region" description="Polar residues" evidence="3">
    <location>
        <begin position="233"/>
        <end position="252"/>
    </location>
</feature>
<keyword evidence="6" id="KW-1185">Reference proteome</keyword>
<feature type="region of interest" description="Disordered" evidence="3">
    <location>
        <begin position="397"/>
        <end position="416"/>
    </location>
</feature>
<name>A0A820SYY8_9BILA</name>
<dbReference type="SMART" id="SM00271">
    <property type="entry name" value="DnaJ"/>
    <property type="match status" value="1"/>
</dbReference>
<reference evidence="5" key="1">
    <citation type="submission" date="2021-02" db="EMBL/GenBank/DDBJ databases">
        <authorList>
            <person name="Nowell W R."/>
        </authorList>
    </citation>
    <scope>NUCLEOTIDE SEQUENCE</scope>
</reference>
<evidence type="ECO:0000256" key="3">
    <source>
        <dbReference type="SAM" id="MobiDB-lite"/>
    </source>
</evidence>
<feature type="compositionally biased region" description="Low complexity" evidence="3">
    <location>
        <begin position="301"/>
        <end position="326"/>
    </location>
</feature>
<dbReference type="PANTHER" id="PTHR45188:SF2">
    <property type="entry name" value="DNAJ HOMOLOG SUBFAMILY C MEMBER 7"/>
    <property type="match status" value="1"/>
</dbReference>
<organism evidence="5 6">
    <name type="scientific">Rotaria magnacalcarata</name>
    <dbReference type="NCBI Taxonomy" id="392030"/>
    <lineage>
        <taxon>Eukaryota</taxon>
        <taxon>Metazoa</taxon>
        <taxon>Spiralia</taxon>
        <taxon>Gnathifera</taxon>
        <taxon>Rotifera</taxon>
        <taxon>Eurotatoria</taxon>
        <taxon>Bdelloidea</taxon>
        <taxon>Philodinida</taxon>
        <taxon>Philodinidae</taxon>
        <taxon>Rotaria</taxon>
    </lineage>
</organism>
<keyword evidence="2" id="KW-0802">TPR repeat</keyword>
<feature type="domain" description="J" evidence="4">
    <location>
        <begin position="1"/>
        <end position="64"/>
    </location>
</feature>
<dbReference type="PANTHER" id="PTHR45188">
    <property type="entry name" value="DNAJ PROTEIN P58IPK HOMOLOG"/>
    <property type="match status" value="1"/>
</dbReference>
<feature type="non-terminal residue" evidence="5">
    <location>
        <position position="416"/>
    </location>
</feature>
<dbReference type="InterPro" id="IPR018253">
    <property type="entry name" value="DnaJ_domain_CS"/>
</dbReference>
<evidence type="ECO:0000259" key="4">
    <source>
        <dbReference type="PROSITE" id="PS50076"/>
    </source>
</evidence>
<comment type="caution">
    <text evidence="5">The sequence shown here is derived from an EMBL/GenBank/DDBJ whole genome shotgun (WGS) entry which is preliminary data.</text>
</comment>
<dbReference type="PROSITE" id="PS00636">
    <property type="entry name" value="DNAJ_1"/>
    <property type="match status" value="1"/>
</dbReference>
<feature type="compositionally biased region" description="Acidic residues" evidence="3">
    <location>
        <begin position="161"/>
        <end position="178"/>
    </location>
</feature>
<dbReference type="CDD" id="cd06257">
    <property type="entry name" value="DnaJ"/>
    <property type="match status" value="1"/>
</dbReference>
<dbReference type="Gene3D" id="1.10.287.110">
    <property type="entry name" value="DnaJ domain"/>
    <property type="match status" value="1"/>
</dbReference>
<dbReference type="Pfam" id="PF00226">
    <property type="entry name" value="DnaJ"/>
    <property type="match status" value="1"/>
</dbReference>
<sequence>WYGILGVKSTATDDEIKKAYRKKALQYHPDKNPSTTAEETFKEINKAYETLSDADKRRMYDLQQQIPVTTTTKSNPQPHKQKTSFHAPGQPHFTFSTSAKNEDATSRSARFRFHRMGQDPFHNFQQQHSQFTNTFFDPFRRNFRSSGSSFFDTTNSHISSDNDDDDDDNDDGDAGIGDDEVKSDRNNSTLGSDDFDFDSTPTTRRSSQTRFSTKARPKWNNNWPFEADDDNKSSTSSDYKFPSTFQQRSNGDNPFMMFEMLTRVVFDKFFTDDPFWHNIDLNDPLINNNSSQDIHFPNLNQRQPPRSTSSRLRSSSQQRPPVSTTTNRTRIHINHVPTSSSSSKHANDMHFEWLGHHARQKRATSSSRFDYKDSDEENIEDSYVYQQAKPTTINAHRFGRRPMNNNNNNSSDSKIL</sequence>
<protein>
    <recommendedName>
        <fullName evidence="4">J domain-containing protein</fullName>
    </recommendedName>
</protein>
<evidence type="ECO:0000313" key="5">
    <source>
        <dbReference type="EMBL" id="CAF4461470.1"/>
    </source>
</evidence>
<feature type="non-terminal residue" evidence="5">
    <location>
        <position position="1"/>
    </location>
</feature>
<dbReference type="EMBL" id="CAJOBG010047706">
    <property type="protein sequence ID" value="CAF4461470.1"/>
    <property type="molecule type" value="Genomic_DNA"/>
</dbReference>